<protein>
    <submittedName>
        <fullName evidence="3">Uncharacterized protein</fullName>
    </submittedName>
</protein>
<evidence type="ECO:0000313" key="3">
    <source>
        <dbReference type="EMBL" id="CAE0497083.1"/>
    </source>
</evidence>
<evidence type="ECO:0000256" key="1">
    <source>
        <dbReference type="SAM" id="MobiDB-lite"/>
    </source>
</evidence>
<evidence type="ECO:0000256" key="2">
    <source>
        <dbReference type="SAM" id="Phobius"/>
    </source>
</evidence>
<proteinExistence type="predicted"/>
<feature type="transmembrane region" description="Helical" evidence="2">
    <location>
        <begin position="65"/>
        <end position="83"/>
    </location>
</feature>
<name>A0A7S3VN75_DUNTE</name>
<accession>A0A7S3VN75</accession>
<keyword evidence="2" id="KW-1133">Transmembrane helix</keyword>
<keyword evidence="2" id="KW-0472">Membrane</keyword>
<feature type="region of interest" description="Disordered" evidence="1">
    <location>
        <begin position="94"/>
        <end position="133"/>
    </location>
</feature>
<gene>
    <name evidence="3" type="ORF">DTER00134_LOCUS12156</name>
</gene>
<feature type="transmembrane region" description="Helical" evidence="2">
    <location>
        <begin position="16"/>
        <end position="39"/>
    </location>
</feature>
<reference evidence="3" key="1">
    <citation type="submission" date="2021-01" db="EMBL/GenBank/DDBJ databases">
        <authorList>
            <person name="Corre E."/>
            <person name="Pelletier E."/>
            <person name="Niang G."/>
            <person name="Scheremetjew M."/>
            <person name="Finn R."/>
            <person name="Kale V."/>
            <person name="Holt S."/>
            <person name="Cochrane G."/>
            <person name="Meng A."/>
            <person name="Brown T."/>
            <person name="Cohen L."/>
        </authorList>
    </citation>
    <scope>NUCLEOTIDE SEQUENCE</scope>
    <source>
        <strain evidence="3">CCMP1320</strain>
    </source>
</reference>
<dbReference type="AlphaFoldDB" id="A0A7S3VN75"/>
<keyword evidence="2" id="KW-0812">Transmembrane</keyword>
<dbReference type="EMBL" id="HBIP01020452">
    <property type="protein sequence ID" value="CAE0497083.1"/>
    <property type="molecule type" value="Transcribed_RNA"/>
</dbReference>
<sequence length="133" mass="14316">MLEGVKAALAKWKSTLLWIGLPFTIAPLIAGAVGVMVLLDVEQTGYLAQTQFGQLYTAMARWNPFSSAFVFNFGLIGTVMIATELHRTAVAAKESKKGMKQKKLEAKQAAKGEAKGKKDGGSKEGKRLAKKDS</sequence>
<organism evidence="3">
    <name type="scientific">Dunaliella tertiolecta</name>
    <name type="common">Green alga</name>
    <dbReference type="NCBI Taxonomy" id="3047"/>
    <lineage>
        <taxon>Eukaryota</taxon>
        <taxon>Viridiplantae</taxon>
        <taxon>Chlorophyta</taxon>
        <taxon>core chlorophytes</taxon>
        <taxon>Chlorophyceae</taxon>
        <taxon>CS clade</taxon>
        <taxon>Chlamydomonadales</taxon>
        <taxon>Dunaliellaceae</taxon>
        <taxon>Dunaliella</taxon>
    </lineage>
</organism>